<comment type="caution">
    <text evidence="1">The sequence shown here is derived from an EMBL/GenBank/DDBJ whole genome shotgun (WGS) entry which is preliminary data.</text>
</comment>
<accession>A0ABU5I6J2</accession>
<dbReference type="Gene3D" id="3.30.310.50">
    <property type="entry name" value="Alpha-D-phosphohexomutase, C-terminal domain"/>
    <property type="match status" value="1"/>
</dbReference>
<sequence length="107" mass="11634">MLASSTFVTTENALRYKQALAKHFAHKITVHETASDATFHFDAGTGRAAVGTDGLLLEAHAPKAADLETIQSVLESHLKRFAFREPFDRLDWQGCALPAVPITAARS</sequence>
<dbReference type="RefSeq" id="WP_322188760.1">
    <property type="nucleotide sequence ID" value="NZ_JAXLPB010000006.1"/>
</dbReference>
<reference evidence="1 2" key="1">
    <citation type="submission" date="2023-12" db="EMBL/GenBank/DDBJ databases">
        <title>Description of Novel Strain Fulvimarina sp. 2208YS6-2-32 isolated from Uroteuthis (Photololigo) edulis.</title>
        <authorList>
            <person name="Park J.-S."/>
        </authorList>
    </citation>
    <scope>NUCLEOTIDE SEQUENCE [LARGE SCALE GENOMIC DNA]</scope>
    <source>
        <strain evidence="1 2">2208YS6-2-32</strain>
    </source>
</reference>
<proteinExistence type="predicted"/>
<evidence type="ECO:0000313" key="1">
    <source>
        <dbReference type="EMBL" id="MDY8110831.1"/>
    </source>
</evidence>
<dbReference type="InterPro" id="IPR014543">
    <property type="entry name" value="UCP028291"/>
</dbReference>
<dbReference type="EMBL" id="JAXLPB010000006">
    <property type="protein sequence ID" value="MDY8110831.1"/>
    <property type="molecule type" value="Genomic_DNA"/>
</dbReference>
<organism evidence="1 2">
    <name type="scientific">Fulvimarina uroteuthidis</name>
    <dbReference type="NCBI Taxonomy" id="3098149"/>
    <lineage>
        <taxon>Bacteria</taxon>
        <taxon>Pseudomonadati</taxon>
        <taxon>Pseudomonadota</taxon>
        <taxon>Alphaproteobacteria</taxon>
        <taxon>Hyphomicrobiales</taxon>
        <taxon>Aurantimonadaceae</taxon>
        <taxon>Fulvimarina</taxon>
    </lineage>
</organism>
<name>A0ABU5I6J2_9HYPH</name>
<protein>
    <submittedName>
        <fullName evidence="1">DUF2218 domain-containing protein</fullName>
    </submittedName>
</protein>
<gene>
    <name evidence="1" type="ORF">U0C82_16960</name>
</gene>
<dbReference type="Pfam" id="PF09981">
    <property type="entry name" value="DUF2218"/>
    <property type="match status" value="1"/>
</dbReference>
<keyword evidence="2" id="KW-1185">Reference proteome</keyword>
<evidence type="ECO:0000313" key="2">
    <source>
        <dbReference type="Proteomes" id="UP001294412"/>
    </source>
</evidence>
<dbReference type="Proteomes" id="UP001294412">
    <property type="component" value="Unassembled WGS sequence"/>
</dbReference>